<dbReference type="SMART" id="SM00225">
    <property type="entry name" value="BTB"/>
    <property type="match status" value="1"/>
</dbReference>
<comment type="similarity">
    <text evidence="3">Belongs to the Tdpoz family.</text>
</comment>
<evidence type="ECO:0000259" key="4">
    <source>
        <dbReference type="PROSITE" id="PS50097"/>
    </source>
</evidence>
<dbReference type="PROSITE" id="PS50097">
    <property type="entry name" value="BTB"/>
    <property type="match status" value="1"/>
</dbReference>
<dbReference type="EMBL" id="GGEC01035191">
    <property type="protein sequence ID" value="MBX15675.1"/>
    <property type="molecule type" value="Transcribed_RNA"/>
</dbReference>
<evidence type="ECO:0000256" key="2">
    <source>
        <dbReference type="ARBA" id="ARBA00004906"/>
    </source>
</evidence>
<dbReference type="GO" id="GO:0071472">
    <property type="term" value="P:cellular response to salt stress"/>
    <property type="evidence" value="ECO:0007669"/>
    <property type="project" value="UniProtKB-ARBA"/>
</dbReference>
<dbReference type="SUPFAM" id="SSF49599">
    <property type="entry name" value="TRAF domain-like"/>
    <property type="match status" value="1"/>
</dbReference>
<reference evidence="6" key="1">
    <citation type="submission" date="2018-02" db="EMBL/GenBank/DDBJ databases">
        <title>Rhizophora mucronata_Transcriptome.</title>
        <authorList>
            <person name="Meera S.P."/>
            <person name="Sreeshan A."/>
            <person name="Augustine A."/>
        </authorList>
    </citation>
    <scope>NUCLEOTIDE SEQUENCE</scope>
    <source>
        <tissue evidence="6">Leaf</tissue>
    </source>
</reference>
<organism evidence="6">
    <name type="scientific">Rhizophora mucronata</name>
    <name type="common">Asiatic mangrove</name>
    <dbReference type="NCBI Taxonomy" id="61149"/>
    <lineage>
        <taxon>Eukaryota</taxon>
        <taxon>Viridiplantae</taxon>
        <taxon>Streptophyta</taxon>
        <taxon>Embryophyta</taxon>
        <taxon>Tracheophyta</taxon>
        <taxon>Spermatophyta</taxon>
        <taxon>Magnoliopsida</taxon>
        <taxon>eudicotyledons</taxon>
        <taxon>Gunneridae</taxon>
        <taxon>Pentapetalae</taxon>
        <taxon>rosids</taxon>
        <taxon>fabids</taxon>
        <taxon>Malpighiales</taxon>
        <taxon>Rhizophoraceae</taxon>
        <taxon>Rhizophora</taxon>
    </lineage>
</organism>
<accession>A0A2P2LCI6</accession>
<dbReference type="PANTHER" id="PTHR26379:SF293">
    <property type="entry name" value="BTB_POZ AND MATH DOMAIN-CONTAINING PROTEIN 3"/>
    <property type="match status" value="1"/>
</dbReference>
<dbReference type="Gene3D" id="3.30.710.10">
    <property type="entry name" value="Potassium Channel Kv1.1, Chain A"/>
    <property type="match status" value="1"/>
</dbReference>
<feature type="domain" description="MATH" evidence="5">
    <location>
        <begin position="23"/>
        <end position="157"/>
    </location>
</feature>
<dbReference type="AlphaFoldDB" id="A0A2P2LCI6"/>
<evidence type="ECO:0000313" key="6">
    <source>
        <dbReference type="EMBL" id="MBX15675.1"/>
    </source>
</evidence>
<dbReference type="InterPro" id="IPR045005">
    <property type="entry name" value="BPM1-6"/>
</dbReference>
<dbReference type="InterPro" id="IPR056423">
    <property type="entry name" value="BACK_BPM_SPOP"/>
</dbReference>
<dbReference type="InterPro" id="IPR011333">
    <property type="entry name" value="SKP1/BTB/POZ_sf"/>
</dbReference>
<dbReference type="CDD" id="cd18280">
    <property type="entry name" value="BTB_POZ_BPM_plant"/>
    <property type="match status" value="1"/>
</dbReference>
<protein>
    <submittedName>
        <fullName evidence="6">BTB/POZ and MATH domain-containing protein 3 isoform X1</fullName>
    </submittedName>
</protein>
<dbReference type="InterPro" id="IPR002083">
    <property type="entry name" value="MATH/TRAF_dom"/>
</dbReference>
<comment type="pathway">
    <text evidence="2">Protein modification; protein ubiquitination.</text>
</comment>
<sequence>MMGELVPDIDKESFSKSIIETVNGSHQFTIKGYSLAKGMGSSKCIASDIFTVAGYDWAIYFYPDGKNPEDTSMYVSVFIALASEGTDVRALFELTLVDQSGKGKHKVHSHFDRALESGPYTLKYKGSMWGYKRFFRRTSLETSDFIKDDCLIINCTVGVVRTRLEGPKQYTIPHPPSDMCQGLKELLESEVGCDIVFQVGDETFKAHKLILAACSPVFKAQLFGLDGDPKIDELAVTDIDPSTFRAMLLFIYTDELPEAHEIANSASMHTSFNMVQHLLAAADLYNLDRLKLLCESKLCEELSAETVAAILVLAEQHQFSALKAICLKFAANPSNLGAVLQSEGFQHLEETCPSLLCELLKAFASGDETSGLQSSRKRSGSSIYALDLVTDAAAAESTNPQNRRVRRRF</sequence>
<evidence type="ECO:0000259" key="5">
    <source>
        <dbReference type="PROSITE" id="PS50144"/>
    </source>
</evidence>
<evidence type="ECO:0000256" key="3">
    <source>
        <dbReference type="ARBA" id="ARBA00010846"/>
    </source>
</evidence>
<dbReference type="SMART" id="SM00061">
    <property type="entry name" value="MATH"/>
    <property type="match status" value="1"/>
</dbReference>
<dbReference type="PANTHER" id="PTHR26379">
    <property type="entry name" value="BTB/POZ AND MATH DOMAIN-CONTAINING PROTEIN 1"/>
    <property type="match status" value="1"/>
</dbReference>
<dbReference type="Pfam" id="PF24570">
    <property type="entry name" value="BACK_BPM_SPOP"/>
    <property type="match status" value="1"/>
</dbReference>
<evidence type="ECO:0000256" key="1">
    <source>
        <dbReference type="ARBA" id="ARBA00002668"/>
    </source>
</evidence>
<dbReference type="InterPro" id="IPR008974">
    <property type="entry name" value="TRAF-like"/>
</dbReference>
<dbReference type="InterPro" id="IPR000210">
    <property type="entry name" value="BTB/POZ_dom"/>
</dbReference>
<comment type="function">
    <text evidence="1">May act as a substrate-specific adapter of an E3 ubiquitin-protein ligase complex (CUL3-RBX1-BTB) which mediates the ubiquitination and subsequent proteasomal degradation of target proteins.</text>
</comment>
<name>A0A2P2LCI6_RHIMU</name>
<dbReference type="FunFam" id="3.30.710.10:FF:000136">
    <property type="entry name" value="BTB-POZ and math domain 1"/>
    <property type="match status" value="1"/>
</dbReference>
<dbReference type="Gene3D" id="2.60.210.10">
    <property type="entry name" value="Apoptosis, Tumor Necrosis Factor Receptor Associated Protein 2, Chain A"/>
    <property type="match status" value="1"/>
</dbReference>
<proteinExistence type="inferred from homology"/>
<feature type="domain" description="BTB" evidence="4">
    <location>
        <begin position="193"/>
        <end position="260"/>
    </location>
</feature>
<dbReference type="Gene3D" id="1.25.40.420">
    <property type="match status" value="1"/>
</dbReference>
<dbReference type="CDD" id="cd00121">
    <property type="entry name" value="MATH"/>
    <property type="match status" value="1"/>
</dbReference>
<dbReference type="Pfam" id="PF22486">
    <property type="entry name" value="MATH_2"/>
    <property type="match status" value="1"/>
</dbReference>
<dbReference type="Pfam" id="PF00651">
    <property type="entry name" value="BTB"/>
    <property type="match status" value="1"/>
</dbReference>
<dbReference type="GO" id="GO:0016567">
    <property type="term" value="P:protein ubiquitination"/>
    <property type="evidence" value="ECO:0007669"/>
    <property type="project" value="InterPro"/>
</dbReference>
<dbReference type="PROSITE" id="PS50144">
    <property type="entry name" value="MATH"/>
    <property type="match status" value="1"/>
</dbReference>
<dbReference type="SUPFAM" id="SSF54695">
    <property type="entry name" value="POZ domain"/>
    <property type="match status" value="1"/>
</dbReference>